<evidence type="ECO:0000313" key="1">
    <source>
        <dbReference type="EMBL" id="SHF50006.1"/>
    </source>
</evidence>
<keyword evidence="2" id="KW-1185">Reference proteome</keyword>
<proteinExistence type="predicted"/>
<dbReference type="Proteomes" id="UP000184518">
    <property type="component" value="Unassembled WGS sequence"/>
</dbReference>
<protein>
    <recommendedName>
        <fullName evidence="3">DUF4276 family protein</fullName>
    </recommendedName>
</protein>
<dbReference type="OrthoDB" id="881766at2"/>
<dbReference type="EMBL" id="FQUT01000004">
    <property type="protein sequence ID" value="SHF50006.1"/>
    <property type="molecule type" value="Genomic_DNA"/>
</dbReference>
<reference evidence="2" key="1">
    <citation type="submission" date="2016-11" db="EMBL/GenBank/DDBJ databases">
        <authorList>
            <person name="Varghese N."/>
            <person name="Submissions S."/>
        </authorList>
    </citation>
    <scope>NUCLEOTIDE SEQUENCE [LARGE SCALE GENOMIC DNA]</scope>
    <source>
        <strain evidence="2">DSM 27619</strain>
    </source>
</reference>
<sequence>MKIGLVGEAPADTLSIKNLLSKKYKDLNFVELLKNKITGSSLENQKTKTELRIECITQRPDIVIFIRDLDGLLTPEYRKKRLQRQYYYNSFKGCTQVKKTIFFLNIWEIEALILSDINSFNKYYKCNVEFNGNPMSIEEPKEHLFSLHNKYSESHNGNIMEGVDFDKVYENCAYFKSFINKFDRLLVS</sequence>
<evidence type="ECO:0008006" key="3">
    <source>
        <dbReference type="Google" id="ProtNLM"/>
    </source>
</evidence>
<organism evidence="1 2">
    <name type="scientific">Chryseobacterium arachidis</name>
    <dbReference type="NCBI Taxonomy" id="1416778"/>
    <lineage>
        <taxon>Bacteria</taxon>
        <taxon>Pseudomonadati</taxon>
        <taxon>Bacteroidota</taxon>
        <taxon>Flavobacteriia</taxon>
        <taxon>Flavobacteriales</taxon>
        <taxon>Weeksellaceae</taxon>
        <taxon>Chryseobacterium group</taxon>
        <taxon>Chryseobacterium</taxon>
    </lineage>
</organism>
<dbReference type="AlphaFoldDB" id="A0A1M5C5T8"/>
<dbReference type="Pfam" id="PF14103">
    <property type="entry name" value="DUF4276"/>
    <property type="match status" value="1"/>
</dbReference>
<dbReference type="STRING" id="1416778.SAMN05443633_104411"/>
<name>A0A1M5C5T8_9FLAO</name>
<accession>A0A1M5C5T8</accession>
<gene>
    <name evidence="1" type="ORF">SAMN05443633_104411</name>
</gene>
<evidence type="ECO:0000313" key="2">
    <source>
        <dbReference type="Proteomes" id="UP000184518"/>
    </source>
</evidence>
<dbReference type="RefSeq" id="WP_072956940.1">
    <property type="nucleotide sequence ID" value="NZ_FQUT01000004.1"/>
</dbReference>
<dbReference type="InterPro" id="IPR025455">
    <property type="entry name" value="DUF4276"/>
</dbReference>